<comment type="caution">
    <text evidence="8">The sequence shown here is derived from an EMBL/GenBank/DDBJ whole genome shotgun (WGS) entry which is preliminary data.</text>
</comment>
<evidence type="ECO:0000256" key="5">
    <source>
        <dbReference type="ARBA" id="ARBA00022801"/>
    </source>
</evidence>
<dbReference type="InterPro" id="IPR029058">
    <property type="entry name" value="AB_hydrolase_fold"/>
</dbReference>
<protein>
    <recommendedName>
        <fullName evidence="7">Carboxypeptidase</fullName>
        <ecNumber evidence="7">3.4.16.-</ecNumber>
    </recommendedName>
</protein>
<dbReference type="PROSITE" id="PS00131">
    <property type="entry name" value="CARBOXYPEPT_SER_SER"/>
    <property type="match status" value="2"/>
</dbReference>
<keyword evidence="2 7" id="KW-0121">Carboxypeptidase</keyword>
<dbReference type="SUPFAM" id="SSF53474">
    <property type="entry name" value="alpha/beta-Hydrolases"/>
    <property type="match status" value="2"/>
</dbReference>
<dbReference type="OrthoDB" id="443318at2759"/>
<keyword evidence="6" id="KW-0325">Glycoprotein</keyword>
<evidence type="ECO:0000256" key="3">
    <source>
        <dbReference type="ARBA" id="ARBA00022670"/>
    </source>
</evidence>
<dbReference type="FunFam" id="3.40.50.1820:FF:000226">
    <property type="entry name" value="Carboxypeptidase"/>
    <property type="match status" value="1"/>
</dbReference>
<dbReference type="Gene3D" id="3.40.50.1820">
    <property type="entry name" value="alpha/beta hydrolase"/>
    <property type="match status" value="2"/>
</dbReference>
<dbReference type="PROSITE" id="PS00560">
    <property type="entry name" value="CARBOXYPEPT_SER_HIS"/>
    <property type="match status" value="1"/>
</dbReference>
<proteinExistence type="inferred from homology"/>
<evidence type="ECO:0000313" key="9">
    <source>
        <dbReference type="Proteomes" id="UP000813824"/>
    </source>
</evidence>
<dbReference type="InterPro" id="IPR018202">
    <property type="entry name" value="Ser_caboxypep_ser_AS"/>
</dbReference>
<dbReference type="Pfam" id="PF00450">
    <property type="entry name" value="Peptidase_S10"/>
    <property type="match status" value="2"/>
</dbReference>
<gene>
    <name evidence="8" type="ORF">BXZ70DRAFT_901204</name>
</gene>
<keyword evidence="9" id="KW-1185">Reference proteome</keyword>
<feature type="signal peptide" evidence="7">
    <location>
        <begin position="1"/>
        <end position="27"/>
    </location>
</feature>
<dbReference type="AlphaFoldDB" id="A0A8K0UFN6"/>
<dbReference type="PANTHER" id="PTHR11802">
    <property type="entry name" value="SERINE PROTEASE FAMILY S10 SERINE CARBOXYPEPTIDASE"/>
    <property type="match status" value="1"/>
</dbReference>
<sequence length="980" mass="107995">MFAPRNLFAKGLITLVLVSVGLGYSHATEIPGGQVPLAANQAATSDTFDASLFSPLEDLNLLSASRFTTLNHPAFPKYSVRVKKSHFCDGNVSAYTGYIDIEARHLFFYFFESRHDPDHDDVIFWTSGGPGGSSGLGLFMELGPCRVVSENATVYHPHSWNEHANIFFVDQPIGVGFSYAEYGETVYTSQEGGKDIAAFVAIFFEHFSKFKGRAFHMAGESYGGTYVPAFAAALYDQNTKIEKLGMTPVNLSSIMLGNGCTEQLSMWTAYYEMQCLNTTVSPVIDISTCIQMKQAVPRCDAWVRKSCVDTFDMINCRAALSFCDDHILSPIYKSGKCRVHLYHSLCFHILAAGMDPYDLSKPWTIGAYLNSTRIREAIGADPAVKEFRWASLEVGSNFDKSLDIIFPSQFYIAALLERGVKALIYVGDTDLMCNWIGNERMTLDLEWSGQNAFVAAPLREWKVGGEHAGVTRSFGGLTYVTIAGAGHMVSHFSIMTLTSFLSATDMFPKAFSTLVAVFGLCGAALALKRASNLQPGLRVNSQFEPYDTGLFAPLEDLKLLSASEFTTLGHPAFPNYNVRIKKSTDFCDGTVNAYTGYIDIEARHIFFYFFESRSDPAKDDVIFWTNGGPGCSSSLGLFMELGPCRVTQPNATTFNPYAWNENANIFFVDQPIGVGFSYADYGEYVSTTEEAATDIASFVAIFFEHFSQFKGRPFHMAGESYGGKYVPAFAAHVYDLNAKLVEVGMTPVNLTSVMIGNGCTNFGTMTPSYYDMQCTVTTVPRCVKWTKESCEDTFDAINCGAASSFCSETISAPFWNTEQETPDVLTTSPMIRQIAAFLDRPDVRQTIGVDPSLTEKFSSCSNEVGAHFHAGNDFGFPSQLYIAALLERGVRALLYVGANDWICNWVGNERLSLALEWSGQEEFVSQPLNEWTFNGTAAGKVRSSGPFTFATIYGAGHMVPYDKPEASLHLVQRWLANEAL</sequence>
<dbReference type="PRINTS" id="PR00724">
    <property type="entry name" value="CRBOXYPTASEC"/>
</dbReference>
<evidence type="ECO:0000313" key="8">
    <source>
        <dbReference type="EMBL" id="KAH8081981.1"/>
    </source>
</evidence>
<evidence type="ECO:0000256" key="4">
    <source>
        <dbReference type="ARBA" id="ARBA00022729"/>
    </source>
</evidence>
<dbReference type="EC" id="3.4.16.-" evidence="7"/>
<dbReference type="InterPro" id="IPR033124">
    <property type="entry name" value="Ser_caboxypep_his_AS"/>
</dbReference>
<dbReference type="PANTHER" id="PTHR11802:SF113">
    <property type="entry name" value="SERINE CARBOXYPEPTIDASE CTSA-4.1"/>
    <property type="match status" value="1"/>
</dbReference>
<dbReference type="InterPro" id="IPR001563">
    <property type="entry name" value="Peptidase_S10"/>
</dbReference>
<evidence type="ECO:0000256" key="2">
    <source>
        <dbReference type="ARBA" id="ARBA00022645"/>
    </source>
</evidence>
<dbReference type="GO" id="GO:0000324">
    <property type="term" value="C:fungal-type vacuole"/>
    <property type="evidence" value="ECO:0007669"/>
    <property type="project" value="TreeGrafter"/>
</dbReference>
<evidence type="ECO:0000256" key="6">
    <source>
        <dbReference type="ARBA" id="ARBA00023180"/>
    </source>
</evidence>
<dbReference type="GO" id="GO:0004185">
    <property type="term" value="F:serine-type carboxypeptidase activity"/>
    <property type="evidence" value="ECO:0007669"/>
    <property type="project" value="UniProtKB-UniRule"/>
</dbReference>
<name>A0A8K0UFN6_9AGAR</name>
<organism evidence="8 9">
    <name type="scientific">Cristinia sonorae</name>
    <dbReference type="NCBI Taxonomy" id="1940300"/>
    <lineage>
        <taxon>Eukaryota</taxon>
        <taxon>Fungi</taxon>
        <taxon>Dikarya</taxon>
        <taxon>Basidiomycota</taxon>
        <taxon>Agaricomycotina</taxon>
        <taxon>Agaricomycetes</taxon>
        <taxon>Agaricomycetidae</taxon>
        <taxon>Agaricales</taxon>
        <taxon>Pleurotineae</taxon>
        <taxon>Stephanosporaceae</taxon>
        <taxon>Cristinia</taxon>
    </lineage>
</organism>
<keyword evidence="5 7" id="KW-0378">Hydrolase</keyword>
<evidence type="ECO:0000256" key="7">
    <source>
        <dbReference type="RuleBase" id="RU361156"/>
    </source>
</evidence>
<dbReference type="Proteomes" id="UP000813824">
    <property type="component" value="Unassembled WGS sequence"/>
</dbReference>
<keyword evidence="4 7" id="KW-0732">Signal</keyword>
<dbReference type="Gene3D" id="1.10.287.410">
    <property type="match status" value="2"/>
</dbReference>
<dbReference type="EMBL" id="JAEVFJ010000051">
    <property type="protein sequence ID" value="KAH8081981.1"/>
    <property type="molecule type" value="Genomic_DNA"/>
</dbReference>
<evidence type="ECO:0000256" key="1">
    <source>
        <dbReference type="ARBA" id="ARBA00009431"/>
    </source>
</evidence>
<accession>A0A8K0UFN6</accession>
<feature type="chain" id="PRO_5035488671" description="Carboxypeptidase" evidence="7">
    <location>
        <begin position="28"/>
        <end position="980"/>
    </location>
</feature>
<reference evidence="8" key="1">
    <citation type="journal article" date="2021" name="New Phytol.">
        <title>Evolutionary innovations through gain and loss of genes in the ectomycorrhizal Boletales.</title>
        <authorList>
            <person name="Wu G."/>
            <person name="Miyauchi S."/>
            <person name="Morin E."/>
            <person name="Kuo A."/>
            <person name="Drula E."/>
            <person name="Varga T."/>
            <person name="Kohler A."/>
            <person name="Feng B."/>
            <person name="Cao Y."/>
            <person name="Lipzen A."/>
            <person name="Daum C."/>
            <person name="Hundley H."/>
            <person name="Pangilinan J."/>
            <person name="Johnson J."/>
            <person name="Barry K."/>
            <person name="LaButti K."/>
            <person name="Ng V."/>
            <person name="Ahrendt S."/>
            <person name="Min B."/>
            <person name="Choi I.G."/>
            <person name="Park H."/>
            <person name="Plett J.M."/>
            <person name="Magnuson J."/>
            <person name="Spatafora J.W."/>
            <person name="Nagy L.G."/>
            <person name="Henrissat B."/>
            <person name="Grigoriev I.V."/>
            <person name="Yang Z.L."/>
            <person name="Xu J."/>
            <person name="Martin F.M."/>
        </authorList>
    </citation>
    <scope>NUCLEOTIDE SEQUENCE</scope>
    <source>
        <strain evidence="8">KKN 215</strain>
    </source>
</reference>
<keyword evidence="3 7" id="KW-0645">Protease</keyword>
<comment type="similarity">
    <text evidence="1 7">Belongs to the peptidase S10 family.</text>
</comment>
<dbReference type="GO" id="GO:0006508">
    <property type="term" value="P:proteolysis"/>
    <property type="evidence" value="ECO:0007669"/>
    <property type="project" value="UniProtKB-KW"/>
</dbReference>